<gene>
    <name evidence="1" type="ORF">J2Z37_005061</name>
</gene>
<proteinExistence type="predicted"/>
<organism evidence="1 2">
    <name type="scientific">Ammoniphilus resinae</name>
    <dbReference type="NCBI Taxonomy" id="861532"/>
    <lineage>
        <taxon>Bacteria</taxon>
        <taxon>Bacillati</taxon>
        <taxon>Bacillota</taxon>
        <taxon>Bacilli</taxon>
        <taxon>Bacillales</taxon>
        <taxon>Paenibacillaceae</taxon>
        <taxon>Aneurinibacillus group</taxon>
        <taxon>Ammoniphilus</taxon>
    </lineage>
</organism>
<dbReference type="Proteomes" id="UP001519343">
    <property type="component" value="Unassembled WGS sequence"/>
</dbReference>
<accession>A0ABS4GXP6</accession>
<name>A0ABS4GXP6_9BACL</name>
<comment type="caution">
    <text evidence="1">The sequence shown here is derived from an EMBL/GenBank/DDBJ whole genome shotgun (WGS) entry which is preliminary data.</text>
</comment>
<protein>
    <recommendedName>
        <fullName evidence="3">Transcriptional regulator</fullName>
    </recommendedName>
</protein>
<evidence type="ECO:0000313" key="2">
    <source>
        <dbReference type="Proteomes" id="UP001519343"/>
    </source>
</evidence>
<sequence>MFGWKPRSKFGKFLDSNGIQQERIREISKLNKDTVSKACNDNDYMPSSKTIKALLSAARKLTGKNVKSDQFWDM</sequence>
<dbReference type="RefSeq" id="WP_209813002.1">
    <property type="nucleotide sequence ID" value="NZ_JAGGKT010000036.1"/>
</dbReference>
<evidence type="ECO:0008006" key="3">
    <source>
        <dbReference type="Google" id="ProtNLM"/>
    </source>
</evidence>
<evidence type="ECO:0000313" key="1">
    <source>
        <dbReference type="EMBL" id="MBP1935041.1"/>
    </source>
</evidence>
<keyword evidence="2" id="KW-1185">Reference proteome</keyword>
<dbReference type="EMBL" id="JAGGKT010000036">
    <property type="protein sequence ID" value="MBP1935041.1"/>
    <property type="molecule type" value="Genomic_DNA"/>
</dbReference>
<reference evidence="1 2" key="1">
    <citation type="submission" date="2021-03" db="EMBL/GenBank/DDBJ databases">
        <title>Genomic Encyclopedia of Type Strains, Phase IV (KMG-IV): sequencing the most valuable type-strain genomes for metagenomic binning, comparative biology and taxonomic classification.</title>
        <authorList>
            <person name="Goeker M."/>
        </authorList>
    </citation>
    <scope>NUCLEOTIDE SEQUENCE [LARGE SCALE GENOMIC DNA]</scope>
    <source>
        <strain evidence="1 2">DSM 24738</strain>
    </source>
</reference>